<proteinExistence type="predicted"/>
<protein>
    <submittedName>
        <fullName evidence="1">Uncharacterized protein</fullName>
    </submittedName>
</protein>
<sequence>MRHVERLYSLLKEYLTCDFELNCLTDSDHTSNLPIVFINVEEFELDTWWNKVLVFNYTYRGLYFDLDVDIKGSIDFLIDELEKDKICTIDTPWKDEKFFSQPGPEKELEPYIHYGNTSVMGWIGDHRYLVHRLLDDVFEHTSKFYGDDGFIHKYGKIKHFSNKIDTEMDSRTRYKSADCRILIHHVVANP</sequence>
<evidence type="ECO:0000313" key="1">
    <source>
        <dbReference type="EMBL" id="CAB5221232.1"/>
    </source>
</evidence>
<dbReference type="InterPro" id="IPR029044">
    <property type="entry name" value="Nucleotide-diphossugar_trans"/>
</dbReference>
<name>A0A6J7WX28_9CAUD</name>
<organism evidence="1">
    <name type="scientific">uncultured Caudovirales phage</name>
    <dbReference type="NCBI Taxonomy" id="2100421"/>
    <lineage>
        <taxon>Viruses</taxon>
        <taxon>Duplodnaviria</taxon>
        <taxon>Heunggongvirae</taxon>
        <taxon>Uroviricota</taxon>
        <taxon>Caudoviricetes</taxon>
        <taxon>Peduoviridae</taxon>
        <taxon>Maltschvirus</taxon>
        <taxon>Maltschvirus maltsch</taxon>
    </lineage>
</organism>
<reference evidence="1" key="1">
    <citation type="submission" date="2020-05" db="EMBL/GenBank/DDBJ databases">
        <authorList>
            <person name="Chiriac C."/>
            <person name="Salcher M."/>
            <person name="Ghai R."/>
            <person name="Kavagutti S V."/>
        </authorList>
    </citation>
    <scope>NUCLEOTIDE SEQUENCE</scope>
</reference>
<gene>
    <name evidence="1" type="ORF">UFOVP247_114</name>
</gene>
<accession>A0A6J7WX28</accession>
<dbReference type="SUPFAM" id="SSF53448">
    <property type="entry name" value="Nucleotide-diphospho-sugar transferases"/>
    <property type="match status" value="1"/>
</dbReference>
<dbReference type="EMBL" id="LR798288">
    <property type="protein sequence ID" value="CAB5221232.1"/>
    <property type="molecule type" value="Genomic_DNA"/>
</dbReference>